<dbReference type="EMBL" id="JACTNZ010000009">
    <property type="protein sequence ID" value="KAG5530470.1"/>
    <property type="molecule type" value="Genomic_DNA"/>
</dbReference>
<organism evidence="1 2">
    <name type="scientific">Rhododendron griersonianum</name>
    <dbReference type="NCBI Taxonomy" id="479676"/>
    <lineage>
        <taxon>Eukaryota</taxon>
        <taxon>Viridiplantae</taxon>
        <taxon>Streptophyta</taxon>
        <taxon>Embryophyta</taxon>
        <taxon>Tracheophyta</taxon>
        <taxon>Spermatophyta</taxon>
        <taxon>Magnoliopsida</taxon>
        <taxon>eudicotyledons</taxon>
        <taxon>Gunneridae</taxon>
        <taxon>Pentapetalae</taxon>
        <taxon>asterids</taxon>
        <taxon>Ericales</taxon>
        <taxon>Ericaceae</taxon>
        <taxon>Ericoideae</taxon>
        <taxon>Rhodoreae</taxon>
        <taxon>Rhododendron</taxon>
    </lineage>
</organism>
<dbReference type="AlphaFoldDB" id="A0AAV6IRG4"/>
<protein>
    <submittedName>
        <fullName evidence="1">Uncharacterized protein</fullName>
    </submittedName>
</protein>
<keyword evidence="2" id="KW-1185">Reference proteome</keyword>
<evidence type="ECO:0000313" key="1">
    <source>
        <dbReference type="EMBL" id="KAG5530470.1"/>
    </source>
</evidence>
<dbReference type="Proteomes" id="UP000823749">
    <property type="component" value="Chromosome 9"/>
</dbReference>
<evidence type="ECO:0000313" key="2">
    <source>
        <dbReference type="Proteomes" id="UP000823749"/>
    </source>
</evidence>
<accession>A0AAV6IRG4</accession>
<sequence>MSNLMSAFRYQPFAAEKKVGRNCEVKITRPFSSLTVIQSFTMEIGEFYCLGQHGNLRVFNPDENYWRVLDKPHRQPEPPDPLLSHERNFLVECNGELLSVSMSFMAGEVDICFQVG</sequence>
<name>A0AAV6IRG4_9ERIC</name>
<proteinExistence type="predicted"/>
<comment type="caution">
    <text evidence="1">The sequence shown here is derived from an EMBL/GenBank/DDBJ whole genome shotgun (WGS) entry which is preliminary data.</text>
</comment>
<gene>
    <name evidence="1" type="ORF">RHGRI_025424</name>
</gene>
<reference evidence="1" key="1">
    <citation type="submission" date="2020-08" db="EMBL/GenBank/DDBJ databases">
        <title>Plant Genome Project.</title>
        <authorList>
            <person name="Zhang R.-G."/>
        </authorList>
    </citation>
    <scope>NUCLEOTIDE SEQUENCE</scope>
    <source>
        <strain evidence="1">WSP0</strain>
        <tissue evidence="1">Leaf</tissue>
    </source>
</reference>